<name>A0A9W4E7E7_9ACTN</name>
<evidence type="ECO:0000313" key="2">
    <source>
        <dbReference type="EMBL" id="CAG7608108.1"/>
    </source>
</evidence>
<reference evidence="2" key="1">
    <citation type="submission" date="2021-06" db="EMBL/GenBank/DDBJ databases">
        <authorList>
            <person name="Arsene-Ploetze F."/>
        </authorList>
    </citation>
    <scope>NUCLEOTIDE SEQUENCE</scope>
    <source>
        <strain evidence="2">SBRY1</strain>
    </source>
</reference>
<keyword evidence="3" id="KW-1185">Reference proteome</keyword>
<proteinExistence type="predicted"/>
<dbReference type="Proteomes" id="UP001153328">
    <property type="component" value="Unassembled WGS sequence"/>
</dbReference>
<comment type="caution">
    <text evidence="2">The sequence shown here is derived from an EMBL/GenBank/DDBJ whole genome shotgun (WGS) entry which is preliminary data.</text>
</comment>
<organism evidence="2 3">
    <name type="scientific">Actinacidiphila bryophytorum</name>
    <dbReference type="NCBI Taxonomy" id="1436133"/>
    <lineage>
        <taxon>Bacteria</taxon>
        <taxon>Bacillati</taxon>
        <taxon>Actinomycetota</taxon>
        <taxon>Actinomycetes</taxon>
        <taxon>Kitasatosporales</taxon>
        <taxon>Streptomycetaceae</taxon>
        <taxon>Actinacidiphila</taxon>
    </lineage>
</organism>
<feature type="region of interest" description="Disordered" evidence="1">
    <location>
        <begin position="1"/>
        <end position="61"/>
    </location>
</feature>
<evidence type="ECO:0000256" key="1">
    <source>
        <dbReference type="SAM" id="MobiDB-lite"/>
    </source>
</evidence>
<feature type="compositionally biased region" description="Basic residues" evidence="1">
    <location>
        <begin position="1"/>
        <end position="12"/>
    </location>
</feature>
<feature type="compositionally biased region" description="Basic and acidic residues" evidence="1">
    <location>
        <begin position="30"/>
        <end position="56"/>
    </location>
</feature>
<accession>A0A9W4E7E7</accession>
<evidence type="ECO:0000313" key="3">
    <source>
        <dbReference type="Proteomes" id="UP001153328"/>
    </source>
</evidence>
<dbReference type="AlphaFoldDB" id="A0A9W4E7E7"/>
<sequence length="99" mass="11259">MDPGRPGRRPHHQPGEAQLGGGVRQGLPDPDLRQRHELDHRLQHDHGHGRQPDDRRQRQRPLCARLRHAARHRLRIFAVRIPGVRQLTGRMGPSSVGPA</sequence>
<protein>
    <submittedName>
        <fullName evidence="2">Uncharacterized protein</fullName>
    </submittedName>
</protein>
<dbReference type="EMBL" id="CAJVAX010000001">
    <property type="protein sequence ID" value="CAG7608108.1"/>
    <property type="molecule type" value="Genomic_DNA"/>
</dbReference>
<gene>
    <name evidence="2" type="ORF">SBRY_11109</name>
</gene>